<reference evidence="1 2" key="1">
    <citation type="submission" date="2019-12" db="EMBL/GenBank/DDBJ databases">
        <title>complete genome sequences of Pseudomonas otitidis str. WP8-S17-CRE-03 isolated from wastewater treatment plant effluent.</title>
        <authorList>
            <person name="Sekizuka T."/>
            <person name="Itokawa K."/>
            <person name="Yatsu K."/>
            <person name="Inamine Y."/>
            <person name="Kuroda M."/>
        </authorList>
    </citation>
    <scope>NUCLEOTIDE SEQUENCE [LARGE SCALE GENOMIC DNA]</scope>
    <source>
        <strain evidence="1 2">WP8-S17-CRE-03</strain>
    </source>
</reference>
<proteinExistence type="predicted"/>
<dbReference type="EMBL" id="AP022213">
    <property type="protein sequence ID" value="BBT18337.1"/>
    <property type="molecule type" value="Genomic_DNA"/>
</dbReference>
<evidence type="ECO:0000313" key="2">
    <source>
        <dbReference type="Proteomes" id="UP000515591"/>
    </source>
</evidence>
<dbReference type="AlphaFoldDB" id="A0A6S5RW05"/>
<evidence type="ECO:0000313" key="1">
    <source>
        <dbReference type="EMBL" id="BBT18337.1"/>
    </source>
</evidence>
<dbReference type="Proteomes" id="UP000515591">
    <property type="component" value="Chromosome"/>
</dbReference>
<organism evidence="1 2">
    <name type="scientific">Metapseudomonas otitidis</name>
    <dbReference type="NCBI Taxonomy" id="319939"/>
    <lineage>
        <taxon>Bacteria</taxon>
        <taxon>Pseudomonadati</taxon>
        <taxon>Pseudomonadota</taxon>
        <taxon>Gammaproteobacteria</taxon>
        <taxon>Pseudomonadales</taxon>
        <taxon>Pseudomonadaceae</taxon>
        <taxon>Metapseudomonas</taxon>
    </lineage>
</organism>
<evidence type="ECO:0008006" key="3">
    <source>
        <dbReference type="Google" id="ProtNLM"/>
    </source>
</evidence>
<sequence length="53" mass="5969">MKQMAYAEHAGKRKQASKELFLCEMDRVEAVTGALALIESHYPGARVAVRHIR</sequence>
<accession>A0A6S5RW05</accession>
<protein>
    <recommendedName>
        <fullName evidence="3">Transposase</fullName>
    </recommendedName>
</protein>
<gene>
    <name evidence="1" type="ORF">WP8S17C03_43860</name>
</gene>
<name>A0A6S5RW05_9GAMM</name>